<dbReference type="SUPFAM" id="SSF53067">
    <property type="entry name" value="Actin-like ATPase domain"/>
    <property type="match status" value="1"/>
</dbReference>
<dbReference type="Proteomes" id="UP001501411">
    <property type="component" value="Unassembled WGS sequence"/>
</dbReference>
<dbReference type="Gene3D" id="3.30.420.40">
    <property type="match status" value="2"/>
</dbReference>
<dbReference type="PANTHER" id="PTHR18964:SF149">
    <property type="entry name" value="BIFUNCTIONAL UDP-N-ACETYLGLUCOSAMINE 2-EPIMERASE_N-ACETYLMANNOSAMINE KINASE"/>
    <property type="match status" value="1"/>
</dbReference>
<dbReference type="PANTHER" id="PTHR18964">
    <property type="entry name" value="ROK (REPRESSOR, ORF, KINASE) FAMILY"/>
    <property type="match status" value="1"/>
</dbReference>
<evidence type="ECO:0008006" key="4">
    <source>
        <dbReference type="Google" id="ProtNLM"/>
    </source>
</evidence>
<evidence type="ECO:0000313" key="3">
    <source>
        <dbReference type="Proteomes" id="UP001501411"/>
    </source>
</evidence>
<dbReference type="CDD" id="cd23763">
    <property type="entry name" value="ASKHA_ATPase_ROK"/>
    <property type="match status" value="1"/>
</dbReference>
<protein>
    <recommendedName>
        <fullName evidence="4">ROK family protein</fullName>
    </recommendedName>
</protein>
<dbReference type="RefSeq" id="WP_345232517.1">
    <property type="nucleotide sequence ID" value="NZ_BAABIQ010000039.1"/>
</dbReference>
<keyword evidence="3" id="KW-1185">Reference proteome</keyword>
<comment type="caution">
    <text evidence="2">The sequence shown here is derived from an EMBL/GenBank/DDBJ whole genome shotgun (WGS) entry which is preliminary data.</text>
</comment>
<proteinExistence type="inferred from homology"/>
<dbReference type="EMBL" id="BAABIQ010000039">
    <property type="protein sequence ID" value="GAA4798360.1"/>
    <property type="molecule type" value="Genomic_DNA"/>
</dbReference>
<sequence length="302" mass="33013">MQEKVTIIGVDVGGSHITAALVCPRTCTVKIESIVRSTVNAEGSASEILDVWLDAIAAVLSKREHSADEIYLAFSMPGPFDYANGISLIKGMNKYENLYGISIRQIFAERFRIPENHILFINDALAFVRGEVLFGAGKTYNRVFGMTLGTGLGTGFHENNVTVDLNFGSSPFLSGISEDYISTRGVLKHYRSVGGKKANDVQQVVSEIQLSDSPPAKNAMRQLSVWLKDFIMQYVINLNPQIIIIGGNITLGHAYFLPTCLELLSDNRVHVPIKLAQMGECAALSGASSYFKLTHRTESYGG</sequence>
<dbReference type="InterPro" id="IPR000600">
    <property type="entry name" value="ROK"/>
</dbReference>
<gene>
    <name evidence="2" type="ORF">GCM10023231_28870</name>
</gene>
<dbReference type="InterPro" id="IPR043129">
    <property type="entry name" value="ATPase_NBD"/>
</dbReference>
<accession>A0ABP9BRZ8</accession>
<evidence type="ECO:0000313" key="2">
    <source>
        <dbReference type="EMBL" id="GAA4798360.1"/>
    </source>
</evidence>
<comment type="similarity">
    <text evidence="1">Belongs to the ROK (NagC/XylR) family.</text>
</comment>
<name>A0ABP9BRZ8_9SPHI</name>
<evidence type="ECO:0000256" key="1">
    <source>
        <dbReference type="ARBA" id="ARBA00006479"/>
    </source>
</evidence>
<reference evidence="3" key="1">
    <citation type="journal article" date="2019" name="Int. J. Syst. Evol. Microbiol.">
        <title>The Global Catalogue of Microorganisms (GCM) 10K type strain sequencing project: providing services to taxonomists for standard genome sequencing and annotation.</title>
        <authorList>
            <consortium name="The Broad Institute Genomics Platform"/>
            <consortium name="The Broad Institute Genome Sequencing Center for Infectious Disease"/>
            <person name="Wu L."/>
            <person name="Ma J."/>
        </authorList>
    </citation>
    <scope>NUCLEOTIDE SEQUENCE [LARGE SCALE GENOMIC DNA]</scope>
    <source>
        <strain evidence="3">JCM 18200</strain>
    </source>
</reference>
<dbReference type="Pfam" id="PF00480">
    <property type="entry name" value="ROK"/>
    <property type="match status" value="2"/>
</dbReference>
<organism evidence="2 3">
    <name type="scientific">Olivibacter ginsenosidimutans</name>
    <dbReference type="NCBI Taxonomy" id="1176537"/>
    <lineage>
        <taxon>Bacteria</taxon>
        <taxon>Pseudomonadati</taxon>
        <taxon>Bacteroidota</taxon>
        <taxon>Sphingobacteriia</taxon>
        <taxon>Sphingobacteriales</taxon>
        <taxon>Sphingobacteriaceae</taxon>
        <taxon>Olivibacter</taxon>
    </lineage>
</organism>